<evidence type="ECO:0000256" key="2">
    <source>
        <dbReference type="ARBA" id="ARBA00023026"/>
    </source>
</evidence>
<feature type="region of interest" description="Disordered" evidence="3">
    <location>
        <begin position="500"/>
        <end position="552"/>
    </location>
</feature>
<dbReference type="InterPro" id="IPR017850">
    <property type="entry name" value="Alkaline_phosphatase_core_sf"/>
</dbReference>
<evidence type="ECO:0000256" key="1">
    <source>
        <dbReference type="ARBA" id="ARBA00022801"/>
    </source>
</evidence>
<dbReference type="PANTHER" id="PTHR31956:SF1">
    <property type="entry name" value="NON-SPECIFIC PHOSPHOLIPASE C1"/>
    <property type="match status" value="1"/>
</dbReference>
<evidence type="ECO:0000256" key="3">
    <source>
        <dbReference type="SAM" id="MobiDB-lite"/>
    </source>
</evidence>
<dbReference type="AlphaFoldDB" id="A0A9X3S5L5"/>
<keyword evidence="1" id="KW-0378">Hydrolase</keyword>
<dbReference type="Gene3D" id="3.40.720.10">
    <property type="entry name" value="Alkaline Phosphatase, subunit A"/>
    <property type="match status" value="2"/>
</dbReference>
<reference evidence="5" key="1">
    <citation type="submission" date="2022-10" db="EMBL/GenBank/DDBJ databases">
        <title>The WGS of Solirubrobacter ginsenosidimutans DSM 21036.</title>
        <authorList>
            <person name="Jiang Z."/>
        </authorList>
    </citation>
    <scope>NUCLEOTIDE SEQUENCE</scope>
    <source>
        <strain evidence="5">DSM 21036</strain>
    </source>
</reference>
<evidence type="ECO:0000256" key="4">
    <source>
        <dbReference type="SAM" id="SignalP"/>
    </source>
</evidence>
<accession>A0A9X3S5L5</accession>
<organism evidence="5 6">
    <name type="scientific">Solirubrobacter ginsenosidimutans</name>
    <dbReference type="NCBI Taxonomy" id="490573"/>
    <lineage>
        <taxon>Bacteria</taxon>
        <taxon>Bacillati</taxon>
        <taxon>Actinomycetota</taxon>
        <taxon>Thermoleophilia</taxon>
        <taxon>Solirubrobacterales</taxon>
        <taxon>Solirubrobacteraceae</taxon>
        <taxon>Solirubrobacter</taxon>
    </lineage>
</organism>
<dbReference type="EMBL" id="JAPDOD010000080">
    <property type="protein sequence ID" value="MDA0166904.1"/>
    <property type="molecule type" value="Genomic_DNA"/>
</dbReference>
<evidence type="ECO:0000313" key="5">
    <source>
        <dbReference type="EMBL" id="MDA0166904.1"/>
    </source>
</evidence>
<protein>
    <submittedName>
        <fullName evidence="5">Alkaline phosphatase family protein</fullName>
    </submittedName>
</protein>
<feature type="signal peptide" evidence="4">
    <location>
        <begin position="1"/>
        <end position="27"/>
    </location>
</feature>
<proteinExistence type="predicted"/>
<feature type="compositionally biased region" description="Low complexity" evidence="3">
    <location>
        <begin position="506"/>
        <end position="546"/>
    </location>
</feature>
<dbReference type="InterPro" id="IPR007312">
    <property type="entry name" value="Phosphoesterase"/>
</dbReference>
<sequence length="661" mass="69116">MRTRPIFAGGLVAAAAAVAVGLAAAHADPLPLAPASTPIKHLVVIFDENESFDHYFGTYPNATNPAGQPRFTAKDGTPSVNGLDPTLLTNNPNSFPPQRLDRSEAVTCSQNHGYGAEQNAFDGGLMDKFPEFTAGGSCGPRGKSIVMDYYDGNTVTGLWNLAQNFAMSDNSFGTNFGPSTVGAVNLISGQTHGTDVPTSSGVENNTIIGDPQPKLDDCANPGGVQLSGKNVGDLMNTHNVSWGWFQGGFKPTSVDATGKATCNSSHPNVANATIRDYVQHHEPFQYYASTANIHHLPPTSTAMIGSSDQANHQYDLSDFDAALSSGHLPSVSFLKAAAFEDGHPSNSDPLDEQHFVARTLNALEQSPEWASTAVVIAYDDSDGWYDHVMSPITSPSAATSDALNGAGKCGNVPAGSTAYPDRCGYGPRQPLLVVSPYAKTNYVDHALTDQTSVLKFIEDNWQLGRVGDQSFDARAGSIGNMFDFNPEAKRAPKVFLDPETGLVVKTPPNGSPSGNPSATPTATPTSTSTTVTTTVGGTVDSDYDPPADAKDDPAAAAYTVGGTTTSGAPAKLKLKCTTSGSGKKFTVNCTATGTDAKAKGIAVRFRIAKGASILATTRTTLSRGRAKATLKAKKALKGKYTLRIAVTSKTGVTGIAQSIRL</sequence>
<dbReference type="CDD" id="cd16013">
    <property type="entry name" value="AcpA"/>
    <property type="match status" value="1"/>
</dbReference>
<feature type="chain" id="PRO_5040892845" evidence="4">
    <location>
        <begin position="28"/>
        <end position="661"/>
    </location>
</feature>
<evidence type="ECO:0000313" key="6">
    <source>
        <dbReference type="Proteomes" id="UP001149140"/>
    </source>
</evidence>
<keyword evidence="2" id="KW-0843">Virulence</keyword>
<keyword evidence="6" id="KW-1185">Reference proteome</keyword>
<dbReference type="Pfam" id="PF04185">
    <property type="entry name" value="Phosphoesterase"/>
    <property type="match status" value="1"/>
</dbReference>
<dbReference type="Proteomes" id="UP001149140">
    <property type="component" value="Unassembled WGS sequence"/>
</dbReference>
<dbReference type="PANTHER" id="PTHR31956">
    <property type="entry name" value="NON-SPECIFIC PHOSPHOLIPASE C4-RELATED"/>
    <property type="match status" value="1"/>
</dbReference>
<dbReference type="GO" id="GO:0042578">
    <property type="term" value="F:phosphoric ester hydrolase activity"/>
    <property type="evidence" value="ECO:0007669"/>
    <property type="project" value="UniProtKB-ARBA"/>
</dbReference>
<comment type="caution">
    <text evidence="5">The sequence shown here is derived from an EMBL/GenBank/DDBJ whole genome shotgun (WGS) entry which is preliminary data.</text>
</comment>
<gene>
    <name evidence="5" type="ORF">OM076_41970</name>
</gene>
<name>A0A9X3S5L5_9ACTN</name>
<keyword evidence="4" id="KW-0732">Signal</keyword>
<dbReference type="RefSeq" id="WP_270046157.1">
    <property type="nucleotide sequence ID" value="NZ_JAPDOD010000080.1"/>
</dbReference>